<name>A0AAJ1HDV8_STRPA</name>
<sequence>MSVPPFPIEAISLFFRILATERGLKMSEQLWNYLRSRVQVVTSDGEVINGFVTDFIDEMDNDEQDEITILIDNPRPDEPTEISLFESEIISIKAIS</sequence>
<gene>
    <name evidence="1" type="ORF">PNV36_06995</name>
</gene>
<accession>A0AAJ1HDV8</accession>
<protein>
    <submittedName>
        <fullName evidence="1">Uncharacterized protein</fullName>
    </submittedName>
</protein>
<dbReference type="AlphaFoldDB" id="A0AAJ1HDV8"/>
<evidence type="ECO:0000313" key="2">
    <source>
        <dbReference type="Proteomes" id="UP001212685"/>
    </source>
</evidence>
<evidence type="ECO:0000313" key="1">
    <source>
        <dbReference type="EMBL" id="MDB8620152.1"/>
    </source>
</evidence>
<dbReference type="EMBL" id="JAQMJV010000010">
    <property type="protein sequence ID" value="MDB8620152.1"/>
    <property type="molecule type" value="Genomic_DNA"/>
</dbReference>
<reference evidence="1" key="1">
    <citation type="submission" date="2023-01" db="EMBL/GenBank/DDBJ databases">
        <title>Human gut microbiome strain richness.</title>
        <authorList>
            <person name="Chen-Liaw A."/>
        </authorList>
    </citation>
    <scope>NUCLEOTIDE SEQUENCE</scope>
    <source>
        <strain evidence="1">1001262st2_G8_1001262B_160229</strain>
    </source>
</reference>
<comment type="caution">
    <text evidence="1">The sequence shown here is derived from an EMBL/GenBank/DDBJ whole genome shotgun (WGS) entry which is preliminary data.</text>
</comment>
<dbReference type="Proteomes" id="UP001212685">
    <property type="component" value="Unassembled WGS sequence"/>
</dbReference>
<proteinExistence type="predicted"/>
<organism evidence="1 2">
    <name type="scientific">Streptococcus parasanguinis</name>
    <dbReference type="NCBI Taxonomy" id="1318"/>
    <lineage>
        <taxon>Bacteria</taxon>
        <taxon>Bacillati</taxon>
        <taxon>Bacillota</taxon>
        <taxon>Bacilli</taxon>
        <taxon>Lactobacillales</taxon>
        <taxon>Streptococcaceae</taxon>
        <taxon>Streptococcus</taxon>
    </lineage>
</organism>